<dbReference type="Proteomes" id="UP000515591">
    <property type="component" value="Chromosome"/>
</dbReference>
<sequence length="238" mass="27223">MDAALGQIAEEALARAQRRIRHRQGCRNRTPWSTEDIELLCSRYPEEATEAIALDLGRPISQVYGKARHLGLRKSVEFMASHLARHLDGSQGVEHRFRKGVKPWNTGLKGQTIGRMAETQFRPGSKPFNWLPIGSLRTTQDGYLQKKVTDTGYSPKDWVGVHILLWIEHNGPVPEKHCVIFKDGNRTNVVLENLELVSRAERMRRNSIHRYPPELKDAIRAVGRLKQAIREAEHEKQD</sequence>
<dbReference type="InterPro" id="IPR003615">
    <property type="entry name" value="HNH_nuc"/>
</dbReference>
<evidence type="ECO:0000313" key="2">
    <source>
        <dbReference type="EMBL" id="BBT16256.1"/>
    </source>
</evidence>
<dbReference type="AlphaFoldDB" id="A0A6S5RVW5"/>
<evidence type="ECO:0000259" key="1">
    <source>
        <dbReference type="Pfam" id="PF13392"/>
    </source>
</evidence>
<gene>
    <name evidence="2" type="ORF">WP8S17C03_23050</name>
</gene>
<evidence type="ECO:0000313" key="3">
    <source>
        <dbReference type="Proteomes" id="UP000515591"/>
    </source>
</evidence>
<name>A0A6S5RVW5_9GAMM</name>
<protein>
    <recommendedName>
        <fullName evidence="1">HNH nuclease domain-containing protein</fullName>
    </recommendedName>
</protein>
<organism evidence="2 3">
    <name type="scientific">Metapseudomonas otitidis</name>
    <dbReference type="NCBI Taxonomy" id="319939"/>
    <lineage>
        <taxon>Bacteria</taxon>
        <taxon>Pseudomonadati</taxon>
        <taxon>Pseudomonadota</taxon>
        <taxon>Gammaproteobacteria</taxon>
        <taxon>Pseudomonadales</taxon>
        <taxon>Pseudomonadaceae</taxon>
        <taxon>Metapseudomonas</taxon>
    </lineage>
</organism>
<dbReference type="Gene3D" id="3.90.75.20">
    <property type="match status" value="1"/>
</dbReference>
<reference evidence="2 3" key="1">
    <citation type="submission" date="2019-12" db="EMBL/GenBank/DDBJ databases">
        <title>complete genome sequences of Pseudomonas otitidis str. WP8-S17-CRE-03 isolated from wastewater treatment plant effluent.</title>
        <authorList>
            <person name="Sekizuka T."/>
            <person name="Itokawa K."/>
            <person name="Yatsu K."/>
            <person name="Inamine Y."/>
            <person name="Kuroda M."/>
        </authorList>
    </citation>
    <scope>NUCLEOTIDE SEQUENCE [LARGE SCALE GENOMIC DNA]</scope>
    <source>
        <strain evidence="2 3">WP8-S17-CRE-03</strain>
    </source>
</reference>
<dbReference type="RefSeq" id="WP_182852452.1">
    <property type="nucleotide sequence ID" value="NZ_AP022213.1"/>
</dbReference>
<proteinExistence type="predicted"/>
<dbReference type="EMBL" id="AP022213">
    <property type="protein sequence ID" value="BBT16256.1"/>
    <property type="molecule type" value="Genomic_DNA"/>
</dbReference>
<dbReference type="InterPro" id="IPR044925">
    <property type="entry name" value="His-Me_finger_sf"/>
</dbReference>
<dbReference type="SUPFAM" id="SSF54060">
    <property type="entry name" value="His-Me finger endonucleases"/>
    <property type="match status" value="1"/>
</dbReference>
<accession>A0A6S5RVW5</accession>
<feature type="domain" description="HNH nuclease" evidence="1">
    <location>
        <begin position="160"/>
        <end position="204"/>
    </location>
</feature>
<dbReference type="Pfam" id="PF13392">
    <property type="entry name" value="HNH_3"/>
    <property type="match status" value="1"/>
</dbReference>